<keyword evidence="2" id="KW-0812">Transmembrane</keyword>
<dbReference type="STRING" id="471514.AN477_19940"/>
<evidence type="ECO:0000313" key="4">
    <source>
        <dbReference type="EMBL" id="KPV42041.1"/>
    </source>
</evidence>
<feature type="signal peptide" evidence="3">
    <location>
        <begin position="1"/>
        <end position="27"/>
    </location>
</feature>
<evidence type="ECO:0000256" key="3">
    <source>
        <dbReference type="SAM" id="SignalP"/>
    </source>
</evidence>
<keyword evidence="3" id="KW-0732">Signal</keyword>
<dbReference type="OrthoDB" id="2373835at2"/>
<feature type="region of interest" description="Disordered" evidence="1">
    <location>
        <begin position="274"/>
        <end position="295"/>
    </location>
</feature>
<protein>
    <submittedName>
        <fullName evidence="4">Uncharacterized protein</fullName>
    </submittedName>
</protein>
<comment type="caution">
    <text evidence="4">The sequence shown here is derived from an EMBL/GenBank/DDBJ whole genome shotgun (WGS) entry which is preliminary data.</text>
</comment>
<evidence type="ECO:0000256" key="2">
    <source>
        <dbReference type="SAM" id="Phobius"/>
    </source>
</evidence>
<dbReference type="EMBL" id="LJCO01000085">
    <property type="protein sequence ID" value="KPV42041.1"/>
    <property type="molecule type" value="Genomic_DNA"/>
</dbReference>
<keyword evidence="5" id="KW-1185">Reference proteome</keyword>
<organism evidence="4 5">
    <name type="scientific">Alicyclobacillus ferrooxydans</name>
    <dbReference type="NCBI Taxonomy" id="471514"/>
    <lineage>
        <taxon>Bacteria</taxon>
        <taxon>Bacillati</taxon>
        <taxon>Bacillota</taxon>
        <taxon>Bacilli</taxon>
        <taxon>Bacillales</taxon>
        <taxon>Alicyclobacillaceae</taxon>
        <taxon>Alicyclobacillus</taxon>
    </lineage>
</organism>
<accession>A0A0P9CYM7</accession>
<feature type="chain" id="PRO_5006156037" evidence="3">
    <location>
        <begin position="28"/>
        <end position="295"/>
    </location>
</feature>
<name>A0A0P9CYM7_9BACL</name>
<keyword evidence="2" id="KW-0472">Membrane</keyword>
<keyword evidence="2" id="KW-1133">Transmembrane helix</keyword>
<evidence type="ECO:0000256" key="1">
    <source>
        <dbReference type="SAM" id="MobiDB-lite"/>
    </source>
</evidence>
<proteinExistence type="predicted"/>
<sequence>MIRRSVLRFLTGLFSVVVFLLPGQALAATGANLVVPKEQVFLLPTTNNALQVVLQVTVENGTASPQDIQFVLPRGAESPTVQGVSKNDVQEQGQLLTIKNAAKPGTSTVVAAYSLPFSGQTSVQLTLHTEYPVYLMNIFVPIGNVALSAPGLMPDTQTTSIAGTDFRVFSHGAMDANSDWTASLSMLPNVTSNQAVQGLPVIGMDSQSAATTWQAIGNLAMAAAILVIALLGIRSTVGKGATAVKNGPQEALMRSWEEAERAFMEGRLEKSDYERRTSSIKRRLAQMRQMESVKR</sequence>
<dbReference type="PATRIC" id="fig|471514.4.peg.1091"/>
<dbReference type="AlphaFoldDB" id="A0A0P9CYM7"/>
<feature type="transmembrane region" description="Helical" evidence="2">
    <location>
        <begin position="213"/>
        <end position="233"/>
    </location>
</feature>
<dbReference type="Proteomes" id="UP000050482">
    <property type="component" value="Unassembled WGS sequence"/>
</dbReference>
<dbReference type="RefSeq" id="WP_054970949.1">
    <property type="nucleotide sequence ID" value="NZ_LJCO01000085.1"/>
</dbReference>
<evidence type="ECO:0000313" key="5">
    <source>
        <dbReference type="Proteomes" id="UP000050482"/>
    </source>
</evidence>
<reference evidence="4 5" key="1">
    <citation type="submission" date="2015-09" db="EMBL/GenBank/DDBJ databases">
        <title>Draft genome sequence of Alicyclobacillus ferrooxydans DSM 22381.</title>
        <authorList>
            <person name="Hemp J."/>
        </authorList>
    </citation>
    <scope>NUCLEOTIDE SEQUENCE [LARGE SCALE GENOMIC DNA]</scope>
    <source>
        <strain evidence="4 5">TC-34</strain>
    </source>
</reference>
<gene>
    <name evidence="4" type="ORF">AN477_19940</name>
</gene>